<reference evidence="1 2" key="1">
    <citation type="journal article" date="2018" name="PLoS ONE">
        <title>The draft genome of Kipferlia bialata reveals reductive genome evolution in fornicate parasites.</title>
        <authorList>
            <person name="Tanifuji G."/>
            <person name="Takabayashi S."/>
            <person name="Kume K."/>
            <person name="Takagi M."/>
            <person name="Nakayama T."/>
            <person name="Kamikawa R."/>
            <person name="Inagaki Y."/>
            <person name="Hashimoto T."/>
        </authorList>
    </citation>
    <scope>NUCLEOTIDE SEQUENCE [LARGE SCALE GENOMIC DNA]</scope>
    <source>
        <strain evidence="1">NY0173</strain>
    </source>
</reference>
<organism evidence="1 2">
    <name type="scientific">Kipferlia bialata</name>
    <dbReference type="NCBI Taxonomy" id="797122"/>
    <lineage>
        <taxon>Eukaryota</taxon>
        <taxon>Metamonada</taxon>
        <taxon>Carpediemonas-like organisms</taxon>
        <taxon>Kipferlia</taxon>
    </lineage>
</organism>
<dbReference type="AlphaFoldDB" id="A0A9K3GL71"/>
<gene>
    <name evidence="1" type="ORF">KIPB_008933</name>
</gene>
<comment type="caution">
    <text evidence="1">The sequence shown here is derived from an EMBL/GenBank/DDBJ whole genome shotgun (WGS) entry which is preliminary data.</text>
</comment>
<dbReference type="Proteomes" id="UP000265618">
    <property type="component" value="Unassembled WGS sequence"/>
</dbReference>
<dbReference type="EMBL" id="BDIP01002894">
    <property type="protein sequence ID" value="GIQ86982.1"/>
    <property type="molecule type" value="Genomic_DNA"/>
</dbReference>
<proteinExistence type="predicted"/>
<keyword evidence="2" id="KW-1185">Reference proteome</keyword>
<accession>A0A9K3GL71</accession>
<sequence length="555" mass="58069">MAVGASETYSVTRGKSMGSVLIYEYTADAWTFAYELESGNEGGIVHLSGGVGHGGFGSRVEISADHAIACAYDETNATPCGLWVSFYSAGSGYGAFVESIDDTGAFNGYALENDWLVIMLAEGIGAYWNDMTESTIDIPTPTWQYLTDQASYDCAFDWTSGDSGILALGITSADYLSDTDVYDAGSVKVFALDTSTRQWVEETVLRDPDSVENDGLGRYVAANHGVVAATNKMSGATYAAVWTRDSGVASAPYGTTIRQAIPEYGEATGFGSGLFVNSATSLMVGSADAPLVTGGVAVTSTANVGGVYQYSLLPPVSVAAILPTLTLVSTCGAQTLSFTLEEDDVTITVDHTSDLTLGWGSTVDNTLVCLSLFLSLSRLLTPTWDGGDNTYTVDITAPSTAGDNTFTVWLEGDIVGTTVASLAQDLNTEKTIATWVLPTHSTLGDPAGIDLSGDFVFTCLPKDDCNNNIPGTVLDFSQCDADSNCLPADALTEEFGWSVELYLVDEGVYTYTLSEGGTDIHSATIDIAPVFVTVGSATVGVSSTHSTLTGLPTGT</sequence>
<protein>
    <submittedName>
        <fullName evidence="1">Uncharacterized protein</fullName>
    </submittedName>
</protein>
<evidence type="ECO:0000313" key="1">
    <source>
        <dbReference type="EMBL" id="GIQ86982.1"/>
    </source>
</evidence>
<feature type="non-terminal residue" evidence="1">
    <location>
        <position position="1"/>
    </location>
</feature>
<evidence type="ECO:0000313" key="2">
    <source>
        <dbReference type="Proteomes" id="UP000265618"/>
    </source>
</evidence>
<name>A0A9K3GL71_9EUKA</name>